<name>A0A5N5SZU9_9CRUS</name>
<dbReference type="OrthoDB" id="72325at2759"/>
<dbReference type="FunFam" id="2.30.42.10:FF:000107">
    <property type="entry name" value="26S proteasome non-ATPase regulatory subunit 9"/>
    <property type="match status" value="1"/>
</dbReference>
<dbReference type="SUPFAM" id="SSF50156">
    <property type="entry name" value="PDZ domain-like"/>
    <property type="match status" value="1"/>
</dbReference>
<dbReference type="GO" id="GO:0005737">
    <property type="term" value="C:cytoplasm"/>
    <property type="evidence" value="ECO:0007669"/>
    <property type="project" value="TreeGrafter"/>
</dbReference>
<evidence type="ECO:0000256" key="3">
    <source>
        <dbReference type="ARBA" id="ARBA00023186"/>
    </source>
</evidence>
<organism evidence="6 7">
    <name type="scientific">Armadillidium nasatum</name>
    <dbReference type="NCBI Taxonomy" id="96803"/>
    <lineage>
        <taxon>Eukaryota</taxon>
        <taxon>Metazoa</taxon>
        <taxon>Ecdysozoa</taxon>
        <taxon>Arthropoda</taxon>
        <taxon>Crustacea</taxon>
        <taxon>Multicrustacea</taxon>
        <taxon>Malacostraca</taxon>
        <taxon>Eumalacostraca</taxon>
        <taxon>Peracarida</taxon>
        <taxon>Isopoda</taxon>
        <taxon>Oniscidea</taxon>
        <taxon>Crinocheta</taxon>
        <taxon>Armadillidiidae</taxon>
        <taxon>Armadillidium</taxon>
    </lineage>
</organism>
<feature type="domain" description="PDZ" evidence="5">
    <location>
        <begin position="58"/>
        <end position="133"/>
    </location>
</feature>
<evidence type="ECO:0000256" key="1">
    <source>
        <dbReference type="ARBA" id="ARBA00005256"/>
    </source>
</evidence>
<dbReference type="GO" id="GO:0000502">
    <property type="term" value="C:proteasome complex"/>
    <property type="evidence" value="ECO:0007669"/>
    <property type="project" value="UniProtKB-KW"/>
</dbReference>
<dbReference type="AlphaFoldDB" id="A0A5N5SZU9"/>
<sequence>MNGSLVDSDGYPRSDIDVYQVRHARHDIICLQNDHKALMKKIEQGLQDLHQQSLPLADPNGTNVQVLDDLKPFAFFNRVDMGSPADIDGLSVNDEICKFGTVTAENFKCLSCIKEVVEHSKNKPIQVVIRRDGNMRLITLTPRNWSGPGLLGCNILPVKTNDSTEIVDR</sequence>
<keyword evidence="3" id="KW-0143">Chaperone</keyword>
<dbReference type="EMBL" id="SEYY01017873">
    <property type="protein sequence ID" value="KAB7499562.1"/>
    <property type="molecule type" value="Genomic_DNA"/>
</dbReference>
<keyword evidence="6" id="KW-0647">Proteasome</keyword>
<dbReference type="GO" id="GO:0005634">
    <property type="term" value="C:nucleus"/>
    <property type="evidence" value="ECO:0007669"/>
    <property type="project" value="TreeGrafter"/>
</dbReference>
<proteinExistence type="inferred from homology"/>
<evidence type="ECO:0000256" key="4">
    <source>
        <dbReference type="ARBA" id="ARBA00030007"/>
    </source>
</evidence>
<dbReference type="PANTHER" id="PTHR12651:SF1">
    <property type="entry name" value="26S PROTEASOME NON-ATPASE REGULATORY SUBUNIT 9"/>
    <property type="match status" value="1"/>
</dbReference>
<evidence type="ECO:0000259" key="5">
    <source>
        <dbReference type="SMART" id="SM00228"/>
    </source>
</evidence>
<dbReference type="SMART" id="SM00228">
    <property type="entry name" value="PDZ"/>
    <property type="match status" value="1"/>
</dbReference>
<dbReference type="InterPro" id="IPR040815">
    <property type="entry name" value="Nas2_N"/>
</dbReference>
<dbReference type="InterPro" id="IPR035269">
    <property type="entry name" value="PSMD9"/>
</dbReference>
<evidence type="ECO:0000256" key="2">
    <source>
        <dbReference type="ARBA" id="ARBA00014937"/>
    </source>
</evidence>
<dbReference type="PANTHER" id="PTHR12651">
    <property type="entry name" value="26S PROTEASOME NON-ATPASE REGULATORY SUBUNIT 9"/>
    <property type="match status" value="1"/>
</dbReference>
<dbReference type="GO" id="GO:0070682">
    <property type="term" value="P:proteasome regulatory particle assembly"/>
    <property type="evidence" value="ECO:0007669"/>
    <property type="project" value="InterPro"/>
</dbReference>
<dbReference type="Gene3D" id="2.30.42.10">
    <property type="match status" value="1"/>
</dbReference>
<accession>A0A5N5SZU9</accession>
<dbReference type="Gene3D" id="6.10.140.1710">
    <property type="match status" value="1"/>
</dbReference>
<dbReference type="InterPro" id="IPR001478">
    <property type="entry name" value="PDZ"/>
</dbReference>
<dbReference type="InterPro" id="IPR036034">
    <property type="entry name" value="PDZ_sf"/>
</dbReference>
<protein>
    <recommendedName>
        <fullName evidence="2">26S proteasome non-ATPase regulatory subunit 9</fullName>
    </recommendedName>
    <alternativeName>
        <fullName evidence="4">26S proteasome regulatory subunit p27</fullName>
    </alternativeName>
</protein>
<evidence type="ECO:0000313" key="6">
    <source>
        <dbReference type="EMBL" id="KAB7499562.1"/>
    </source>
</evidence>
<comment type="caution">
    <text evidence="6">The sequence shown here is derived from an EMBL/GenBank/DDBJ whole genome shotgun (WGS) entry which is preliminary data.</text>
</comment>
<gene>
    <name evidence="6" type="primary">Psmd9</name>
    <name evidence="6" type="ORF">Anas_14556</name>
</gene>
<dbReference type="Pfam" id="PF18265">
    <property type="entry name" value="Nas2_N"/>
    <property type="match status" value="1"/>
</dbReference>
<comment type="similarity">
    <text evidence="1">Belongs to the proteasome subunit p27 family.</text>
</comment>
<evidence type="ECO:0000313" key="7">
    <source>
        <dbReference type="Proteomes" id="UP000326759"/>
    </source>
</evidence>
<reference evidence="6 7" key="1">
    <citation type="journal article" date="2019" name="PLoS Biol.">
        <title>Sex chromosomes control vertical transmission of feminizing Wolbachia symbionts in an isopod.</title>
        <authorList>
            <person name="Becking T."/>
            <person name="Chebbi M.A."/>
            <person name="Giraud I."/>
            <person name="Moumen B."/>
            <person name="Laverre T."/>
            <person name="Caubet Y."/>
            <person name="Peccoud J."/>
            <person name="Gilbert C."/>
            <person name="Cordaux R."/>
        </authorList>
    </citation>
    <scope>NUCLEOTIDE SEQUENCE [LARGE SCALE GENOMIC DNA]</scope>
    <source>
        <strain evidence="6">ANa2</strain>
        <tissue evidence="6">Whole body excluding digestive tract and cuticle</tissue>
    </source>
</reference>
<keyword evidence="7" id="KW-1185">Reference proteome</keyword>
<dbReference type="Proteomes" id="UP000326759">
    <property type="component" value="Unassembled WGS sequence"/>
</dbReference>